<sequence>MAYLNSSALKKVIENSKGVLGKDKFGKDIFQGDAVVYCSTVRNGGGRSEIKVGKVLGKQRGNIQVVDNIEYERLMHEYHEYIFTEGITAPNVIVTSEEKAIAFENGNLF</sequence>
<protein>
    <submittedName>
        <fullName evidence="1">Uncharacterized protein</fullName>
    </submittedName>
</protein>
<evidence type="ECO:0000313" key="1">
    <source>
        <dbReference type="EMBL" id="QYA57257.1"/>
    </source>
</evidence>
<keyword evidence="2" id="KW-1185">Reference proteome</keyword>
<reference evidence="1 2" key="1">
    <citation type="submission" date="2021-03" db="EMBL/GenBank/DDBJ databases">
        <authorList>
            <person name="Thompson D.W."/>
            <person name="Brown H.M.F."/>
            <person name="Thompson S.D."/>
            <person name="Grose J.H."/>
        </authorList>
    </citation>
    <scope>NUCLEOTIDE SEQUENCE [LARGE SCALE GENOMIC DNA]</scope>
</reference>
<dbReference type="Proteomes" id="UP000827415">
    <property type="component" value="Segment"/>
</dbReference>
<evidence type="ECO:0000313" key="2">
    <source>
        <dbReference type="Proteomes" id="UP000827415"/>
    </source>
</evidence>
<dbReference type="EMBL" id="MW749004">
    <property type="protein sequence ID" value="QYA57257.1"/>
    <property type="molecule type" value="Genomic_DNA"/>
</dbReference>
<name>A0AAE8BDF8_9CAUD</name>
<organism evidence="1 2">
    <name type="scientific">Hafnia phage vB_HpaM_Zyzzx</name>
    <dbReference type="NCBI Taxonomy" id="2836109"/>
    <lineage>
        <taxon>Viruses</taxon>
        <taxon>Duplodnaviria</taxon>
        <taxon>Heunggongvirae</taxon>
        <taxon>Uroviricota</taxon>
        <taxon>Caudoviricetes</taxon>
        <taxon>Andersonviridae</taxon>
        <taxon>Andersonviridae incertae sedis</taxon>
        <taxon>Daniellevirus</taxon>
        <taxon>Daniellevirus Zyzzx</taxon>
    </lineage>
</organism>
<gene>
    <name evidence="1" type="ORF">ZYZZX_29</name>
</gene>
<proteinExistence type="predicted"/>
<accession>A0AAE8BDF8</accession>